<evidence type="ECO:0000256" key="1">
    <source>
        <dbReference type="SAM" id="MobiDB-lite"/>
    </source>
</evidence>
<dbReference type="EMBL" id="JAGTTL010000003">
    <property type="protein sequence ID" value="KAK6325239.1"/>
    <property type="molecule type" value="Genomic_DNA"/>
</dbReference>
<dbReference type="Proteomes" id="UP001356427">
    <property type="component" value="Unassembled WGS sequence"/>
</dbReference>
<reference evidence="2 3" key="1">
    <citation type="submission" date="2021-04" db="EMBL/GenBank/DDBJ databases">
        <authorList>
            <person name="De Guttry C."/>
            <person name="Zahm M."/>
            <person name="Klopp C."/>
            <person name="Cabau C."/>
            <person name="Louis A."/>
            <person name="Berthelot C."/>
            <person name="Parey E."/>
            <person name="Roest Crollius H."/>
            <person name="Montfort J."/>
            <person name="Robinson-Rechavi M."/>
            <person name="Bucao C."/>
            <person name="Bouchez O."/>
            <person name="Gislard M."/>
            <person name="Lluch J."/>
            <person name="Milhes M."/>
            <person name="Lampietro C."/>
            <person name="Lopez Roques C."/>
            <person name="Donnadieu C."/>
            <person name="Braasch I."/>
            <person name="Desvignes T."/>
            <person name="Postlethwait J."/>
            <person name="Bobe J."/>
            <person name="Wedekind C."/>
            <person name="Guiguen Y."/>
        </authorList>
    </citation>
    <scope>NUCLEOTIDE SEQUENCE [LARGE SCALE GENOMIC DNA]</scope>
    <source>
        <strain evidence="2">Cs_M1</strain>
        <tissue evidence="2">Blood</tissue>
    </source>
</reference>
<proteinExistence type="predicted"/>
<evidence type="ECO:0000313" key="2">
    <source>
        <dbReference type="EMBL" id="KAK6325239.1"/>
    </source>
</evidence>
<protein>
    <submittedName>
        <fullName evidence="2">Uncharacterized protein</fullName>
    </submittedName>
</protein>
<feature type="compositionally biased region" description="Low complexity" evidence="1">
    <location>
        <begin position="54"/>
        <end position="71"/>
    </location>
</feature>
<feature type="compositionally biased region" description="Polar residues" evidence="1">
    <location>
        <begin position="40"/>
        <end position="53"/>
    </location>
</feature>
<name>A0AAN8M9C7_9TELE</name>
<gene>
    <name evidence="2" type="ORF">J4Q44_G00045810</name>
</gene>
<comment type="caution">
    <text evidence="2">The sequence shown here is derived from an EMBL/GenBank/DDBJ whole genome shotgun (WGS) entry which is preliminary data.</text>
</comment>
<sequence length="86" mass="9013">MHSMMVNPGSSFRTEQNASGNSGSTVENSARSDSGPCLQSHVSSSCYSVLDSHSTTPLDSPPDLLTLSQPPSLQPQPPHLVSSSFP</sequence>
<keyword evidence="3" id="KW-1185">Reference proteome</keyword>
<evidence type="ECO:0000313" key="3">
    <source>
        <dbReference type="Proteomes" id="UP001356427"/>
    </source>
</evidence>
<organism evidence="2 3">
    <name type="scientific">Coregonus suidteri</name>
    <dbReference type="NCBI Taxonomy" id="861788"/>
    <lineage>
        <taxon>Eukaryota</taxon>
        <taxon>Metazoa</taxon>
        <taxon>Chordata</taxon>
        <taxon>Craniata</taxon>
        <taxon>Vertebrata</taxon>
        <taxon>Euteleostomi</taxon>
        <taxon>Actinopterygii</taxon>
        <taxon>Neopterygii</taxon>
        <taxon>Teleostei</taxon>
        <taxon>Protacanthopterygii</taxon>
        <taxon>Salmoniformes</taxon>
        <taxon>Salmonidae</taxon>
        <taxon>Coregoninae</taxon>
        <taxon>Coregonus</taxon>
    </lineage>
</organism>
<accession>A0AAN8M9C7</accession>
<dbReference type="AlphaFoldDB" id="A0AAN8M9C7"/>
<feature type="compositionally biased region" description="Polar residues" evidence="1">
    <location>
        <begin position="8"/>
        <end position="32"/>
    </location>
</feature>
<feature type="region of interest" description="Disordered" evidence="1">
    <location>
        <begin position="1"/>
        <end position="86"/>
    </location>
</feature>